<dbReference type="EMBL" id="JACHFJ010000006">
    <property type="protein sequence ID" value="MBB5373425.1"/>
    <property type="molecule type" value="Genomic_DNA"/>
</dbReference>
<protein>
    <submittedName>
        <fullName evidence="1">Uncharacterized protein</fullName>
    </submittedName>
</protein>
<dbReference type="AlphaFoldDB" id="A0A840VJT0"/>
<proteinExistence type="predicted"/>
<gene>
    <name evidence="1" type="ORF">HNP71_001685</name>
</gene>
<evidence type="ECO:0000313" key="2">
    <source>
        <dbReference type="Proteomes" id="UP000553706"/>
    </source>
</evidence>
<comment type="caution">
    <text evidence="1">The sequence shown here is derived from an EMBL/GenBank/DDBJ whole genome shotgun (WGS) entry which is preliminary data.</text>
</comment>
<reference evidence="1 2" key="1">
    <citation type="submission" date="2020-08" db="EMBL/GenBank/DDBJ databases">
        <title>Genomic Encyclopedia of Type Strains, Phase IV (KMG-IV): sequencing the most valuable type-strain genomes for metagenomic binning, comparative biology and taxonomic classification.</title>
        <authorList>
            <person name="Goeker M."/>
        </authorList>
    </citation>
    <scope>NUCLEOTIDE SEQUENCE [LARGE SCALE GENOMIC DNA]</scope>
    <source>
        <strain evidence="1 2">DSM 27026</strain>
    </source>
</reference>
<organism evidence="1 2">
    <name type="scientific">Acidocella aromatica</name>
    <dbReference type="NCBI Taxonomy" id="1303579"/>
    <lineage>
        <taxon>Bacteria</taxon>
        <taxon>Pseudomonadati</taxon>
        <taxon>Pseudomonadota</taxon>
        <taxon>Alphaproteobacteria</taxon>
        <taxon>Acetobacterales</taxon>
        <taxon>Acidocellaceae</taxon>
        <taxon>Acidocella</taxon>
    </lineage>
</organism>
<sequence>MTRLFPVRGHQLSLARVGKASDVVLNQEGFIVFYL</sequence>
<dbReference type="Proteomes" id="UP000553706">
    <property type="component" value="Unassembled WGS sequence"/>
</dbReference>
<name>A0A840VJT0_9PROT</name>
<keyword evidence="2" id="KW-1185">Reference proteome</keyword>
<accession>A0A840VJT0</accession>
<evidence type="ECO:0000313" key="1">
    <source>
        <dbReference type="EMBL" id="MBB5373425.1"/>
    </source>
</evidence>